<dbReference type="Gene3D" id="1.10.1740.10">
    <property type="match status" value="1"/>
</dbReference>
<dbReference type="SUPFAM" id="SSF88946">
    <property type="entry name" value="Sigma2 domain of RNA polymerase sigma factors"/>
    <property type="match status" value="1"/>
</dbReference>
<dbReference type="Proteomes" id="UP000500970">
    <property type="component" value="Chromosome"/>
</dbReference>
<keyword evidence="8" id="KW-1185">Reference proteome</keyword>
<dbReference type="GO" id="GO:0006352">
    <property type="term" value="P:DNA-templated transcription initiation"/>
    <property type="evidence" value="ECO:0007669"/>
    <property type="project" value="InterPro"/>
</dbReference>
<dbReference type="InterPro" id="IPR013249">
    <property type="entry name" value="RNA_pol_sigma70_r4_t2"/>
</dbReference>
<gene>
    <name evidence="7" type="ORF">FOC84_20850</name>
</gene>
<dbReference type="InterPro" id="IPR014284">
    <property type="entry name" value="RNA_pol_sigma-70_dom"/>
</dbReference>
<dbReference type="NCBIfam" id="TIGR02937">
    <property type="entry name" value="sigma70-ECF"/>
    <property type="match status" value="1"/>
</dbReference>
<evidence type="ECO:0000256" key="4">
    <source>
        <dbReference type="ARBA" id="ARBA00023163"/>
    </source>
</evidence>
<dbReference type="GO" id="GO:0016987">
    <property type="term" value="F:sigma factor activity"/>
    <property type="evidence" value="ECO:0007669"/>
    <property type="project" value="UniProtKB-KW"/>
</dbReference>
<name>A0A7D4DZ32_9BURK</name>
<evidence type="ECO:0000259" key="5">
    <source>
        <dbReference type="Pfam" id="PF04542"/>
    </source>
</evidence>
<dbReference type="AlphaFoldDB" id="A0A7D4DZ32"/>
<feature type="domain" description="RNA polymerase sigma factor 70 region 4 type 2" evidence="6">
    <location>
        <begin position="116"/>
        <end position="166"/>
    </location>
</feature>
<keyword evidence="3" id="KW-0731">Sigma factor</keyword>
<dbReference type="SUPFAM" id="SSF88659">
    <property type="entry name" value="Sigma3 and sigma4 domains of RNA polymerase sigma factors"/>
    <property type="match status" value="1"/>
</dbReference>
<dbReference type="NCBIfam" id="NF009180">
    <property type="entry name" value="PRK12528.1"/>
    <property type="match status" value="1"/>
</dbReference>
<dbReference type="NCBIfam" id="NF007232">
    <property type="entry name" value="PRK09651.1"/>
    <property type="match status" value="1"/>
</dbReference>
<evidence type="ECO:0000313" key="8">
    <source>
        <dbReference type="Proteomes" id="UP000500970"/>
    </source>
</evidence>
<evidence type="ECO:0000256" key="1">
    <source>
        <dbReference type="ARBA" id="ARBA00010641"/>
    </source>
</evidence>
<dbReference type="InterPro" id="IPR007627">
    <property type="entry name" value="RNA_pol_sigma70_r2"/>
</dbReference>
<feature type="domain" description="RNA polymerase sigma-70 region 2" evidence="5">
    <location>
        <begin position="17"/>
        <end position="83"/>
    </location>
</feature>
<evidence type="ECO:0000259" key="6">
    <source>
        <dbReference type="Pfam" id="PF08281"/>
    </source>
</evidence>
<dbReference type="InterPro" id="IPR013325">
    <property type="entry name" value="RNA_pol_sigma_r2"/>
</dbReference>
<comment type="similarity">
    <text evidence="1">Belongs to the sigma-70 factor family. ECF subfamily.</text>
</comment>
<evidence type="ECO:0000256" key="2">
    <source>
        <dbReference type="ARBA" id="ARBA00023015"/>
    </source>
</evidence>
<dbReference type="Gene3D" id="1.10.10.10">
    <property type="entry name" value="Winged helix-like DNA-binding domain superfamily/Winged helix DNA-binding domain"/>
    <property type="match status" value="1"/>
</dbReference>
<proteinExistence type="inferred from homology"/>
<evidence type="ECO:0000256" key="3">
    <source>
        <dbReference type="ARBA" id="ARBA00023082"/>
    </source>
</evidence>
<dbReference type="Pfam" id="PF08281">
    <property type="entry name" value="Sigma70_r4_2"/>
    <property type="match status" value="1"/>
</dbReference>
<evidence type="ECO:0000313" key="7">
    <source>
        <dbReference type="EMBL" id="QKH37252.1"/>
    </source>
</evidence>
<dbReference type="KEGG" id="apes:FOC84_20850"/>
<reference evidence="7 8" key="1">
    <citation type="submission" date="2020-05" db="EMBL/GenBank/DDBJ databases">
        <title>FDA dAtabase for Regulatory Grade micrObial Sequences (FDA-ARGOS): Supporting development and validation of Infectious Disease Dx tests.</title>
        <authorList>
            <person name="Sproer C."/>
            <person name="Gronow S."/>
            <person name="Severitt S."/>
            <person name="Schroder I."/>
            <person name="Tallon L."/>
            <person name="Sadzewicz L."/>
            <person name="Zhao X."/>
            <person name="Vavikolanu K."/>
            <person name="Mehta A."/>
            <person name="Aluvathingal J."/>
            <person name="Nadendla S."/>
            <person name="Myers T."/>
            <person name="Yan Y."/>
            <person name="Sichtig H."/>
        </authorList>
    </citation>
    <scope>NUCLEOTIDE SEQUENCE [LARGE SCALE GENOMIC DNA]</scope>
    <source>
        <strain evidence="7 8">FDAARGOS_790</strain>
    </source>
</reference>
<dbReference type="Pfam" id="PF04542">
    <property type="entry name" value="Sigma70_r2"/>
    <property type="match status" value="1"/>
</dbReference>
<dbReference type="RefSeq" id="WP_173146106.1">
    <property type="nucleotide sequence ID" value="NZ_CP053985.1"/>
</dbReference>
<dbReference type="EMBL" id="CP053985">
    <property type="protein sequence ID" value="QKH37252.1"/>
    <property type="molecule type" value="Genomic_DNA"/>
</dbReference>
<dbReference type="PANTHER" id="PTHR43133">
    <property type="entry name" value="RNA POLYMERASE ECF-TYPE SIGMA FACTO"/>
    <property type="match status" value="1"/>
</dbReference>
<organism evidence="7 8">
    <name type="scientific">Achromobacter pestifer</name>
    <dbReference type="NCBI Taxonomy" id="1353889"/>
    <lineage>
        <taxon>Bacteria</taxon>
        <taxon>Pseudomonadati</taxon>
        <taxon>Pseudomonadota</taxon>
        <taxon>Betaproteobacteria</taxon>
        <taxon>Burkholderiales</taxon>
        <taxon>Alcaligenaceae</taxon>
        <taxon>Achromobacter</taxon>
    </lineage>
</organism>
<keyword evidence="4" id="KW-0804">Transcription</keyword>
<protein>
    <submittedName>
        <fullName evidence="7">Sigma-70 family RNA polymerase sigma factor</fullName>
    </submittedName>
</protein>
<dbReference type="GO" id="GO:0003677">
    <property type="term" value="F:DNA binding"/>
    <property type="evidence" value="ECO:0007669"/>
    <property type="project" value="InterPro"/>
</dbReference>
<dbReference type="InterPro" id="IPR039425">
    <property type="entry name" value="RNA_pol_sigma-70-like"/>
</dbReference>
<dbReference type="InterPro" id="IPR013324">
    <property type="entry name" value="RNA_pol_sigma_r3/r4-like"/>
</dbReference>
<dbReference type="PANTHER" id="PTHR43133:SF63">
    <property type="entry name" value="RNA POLYMERASE SIGMA FACTOR FECI-RELATED"/>
    <property type="match status" value="1"/>
</dbReference>
<dbReference type="InterPro" id="IPR036388">
    <property type="entry name" value="WH-like_DNA-bd_sf"/>
</dbReference>
<accession>A0A7D4DZ32</accession>
<sequence>MTHSLTRAQGHENVRLLYVDHHRWLVGWLRRKLGCGHDAADIAQDTFHRLLAAPGNAEPLREPRAYLSTLAHGLAVDQIRRRRLERAYLDELALLPEPQAPSPETRAILIETLCRVDRMLDGLNRKARTAFLMSRLDGMSYPDIARALDVSLSSVEKYMAAAIRHCYEVRYG</sequence>
<keyword evidence="2" id="KW-0805">Transcription regulation</keyword>